<organism evidence="3 4">
    <name type="scientific">Platanthera zijinensis</name>
    <dbReference type="NCBI Taxonomy" id="2320716"/>
    <lineage>
        <taxon>Eukaryota</taxon>
        <taxon>Viridiplantae</taxon>
        <taxon>Streptophyta</taxon>
        <taxon>Embryophyta</taxon>
        <taxon>Tracheophyta</taxon>
        <taxon>Spermatophyta</taxon>
        <taxon>Magnoliopsida</taxon>
        <taxon>Liliopsida</taxon>
        <taxon>Asparagales</taxon>
        <taxon>Orchidaceae</taxon>
        <taxon>Orchidoideae</taxon>
        <taxon>Orchideae</taxon>
        <taxon>Orchidinae</taxon>
        <taxon>Platanthera</taxon>
    </lineage>
</organism>
<proteinExistence type="predicted"/>
<keyword evidence="4" id="KW-1185">Reference proteome</keyword>
<name>A0AAP0BHT4_9ASPA</name>
<dbReference type="PANTHER" id="PTHR48153">
    <property type="entry name" value="UFM1-SPECIFIC PROTEASE 2"/>
    <property type="match status" value="1"/>
</dbReference>
<dbReference type="AlphaFoldDB" id="A0AAP0BHT4"/>
<sequence length="447" mass="49274">MILFQGAPLYREESSNTLPRRSAEISKSTLIENPKELKEALLEERIACIVGLQTKSIFDKVEGGLMPLLRRCLEFENRKFKSAISGYIDHYQSMKLEDYGWGCGWRNIQMLSSHLLMQRKEARDVLFGGSGFVPDIPSLQRWLEVAWERGFDLPGSHSFDKRVFGSKKWIGTTECAALFRSFGLRARVVDFDSVPFSNSGDSRCKEVVKKVYGPMDKFVRPCRSDQLKSILEHDSSDKGGNTVGHQVLMEWVWNYFTQGTGCRLDDLQNVLISPKTPLYFQHDGHSRTIVGINMQMSVKGSQETYSLLILDPGHVSCIYDVHSRGKSYFPFITAASSQLAAPQPDAVSSLLATLHSSAVSSLLGAQFAAVSSQLSASQPAAVSSLFVSQLAAPQPAAVSSQLVALQPSAVSSLFGVSVRRGLFSARYSSARYNLLSVCCLVRCGLAG</sequence>
<comment type="caution">
    <text evidence="3">The sequence shown here is derived from an EMBL/GenBank/DDBJ whole genome shotgun (WGS) entry which is preliminary data.</text>
</comment>
<feature type="domain" description="UFSP1/2/DUB catalytic" evidence="2">
    <location>
        <begin position="85"/>
        <end position="317"/>
    </location>
</feature>
<reference evidence="3 4" key="1">
    <citation type="journal article" date="2022" name="Nat. Plants">
        <title>Genomes of leafy and leafless Platanthera orchids illuminate the evolution of mycoheterotrophy.</title>
        <authorList>
            <person name="Li M.H."/>
            <person name="Liu K.W."/>
            <person name="Li Z."/>
            <person name="Lu H.C."/>
            <person name="Ye Q.L."/>
            <person name="Zhang D."/>
            <person name="Wang J.Y."/>
            <person name="Li Y.F."/>
            <person name="Zhong Z.M."/>
            <person name="Liu X."/>
            <person name="Yu X."/>
            <person name="Liu D.K."/>
            <person name="Tu X.D."/>
            <person name="Liu B."/>
            <person name="Hao Y."/>
            <person name="Liao X.Y."/>
            <person name="Jiang Y.T."/>
            <person name="Sun W.H."/>
            <person name="Chen J."/>
            <person name="Chen Y.Q."/>
            <person name="Ai Y."/>
            <person name="Zhai J.W."/>
            <person name="Wu S.S."/>
            <person name="Zhou Z."/>
            <person name="Hsiao Y.Y."/>
            <person name="Wu W.L."/>
            <person name="Chen Y.Y."/>
            <person name="Lin Y.F."/>
            <person name="Hsu J.L."/>
            <person name="Li C.Y."/>
            <person name="Wang Z.W."/>
            <person name="Zhao X."/>
            <person name="Zhong W.Y."/>
            <person name="Ma X.K."/>
            <person name="Ma L."/>
            <person name="Huang J."/>
            <person name="Chen G.Z."/>
            <person name="Huang M.Z."/>
            <person name="Huang L."/>
            <person name="Peng D.H."/>
            <person name="Luo Y.B."/>
            <person name="Zou S.Q."/>
            <person name="Chen S.P."/>
            <person name="Lan S."/>
            <person name="Tsai W.C."/>
            <person name="Van de Peer Y."/>
            <person name="Liu Z.J."/>
        </authorList>
    </citation>
    <scope>NUCLEOTIDE SEQUENCE [LARGE SCALE GENOMIC DNA]</scope>
    <source>
        <strain evidence="3">Lor287</strain>
    </source>
</reference>
<dbReference type="Proteomes" id="UP001418222">
    <property type="component" value="Unassembled WGS sequence"/>
</dbReference>
<evidence type="ECO:0000313" key="4">
    <source>
        <dbReference type="Proteomes" id="UP001418222"/>
    </source>
</evidence>
<dbReference type="InterPro" id="IPR012462">
    <property type="entry name" value="UFSP1/2_DUB_cat"/>
</dbReference>
<protein>
    <recommendedName>
        <fullName evidence="2">UFSP1/2/DUB catalytic domain-containing protein</fullName>
    </recommendedName>
</protein>
<dbReference type="GO" id="GO:0019783">
    <property type="term" value="F:ubiquitin-like protein peptidase activity"/>
    <property type="evidence" value="ECO:0007669"/>
    <property type="project" value="TreeGrafter"/>
</dbReference>
<dbReference type="PANTHER" id="PTHR48153:SF4">
    <property type="entry name" value="UBIQUITIN CARBOXYL-TERMINAL HYDROLASE MUG105"/>
    <property type="match status" value="1"/>
</dbReference>
<evidence type="ECO:0000256" key="1">
    <source>
        <dbReference type="ARBA" id="ARBA00022801"/>
    </source>
</evidence>
<dbReference type="Pfam" id="PF07910">
    <property type="entry name" value="Peptidase_C78"/>
    <property type="match status" value="1"/>
</dbReference>
<gene>
    <name evidence="3" type="ORF">KSP39_PZI011294</name>
</gene>
<keyword evidence="1" id="KW-0378">Hydrolase</keyword>
<evidence type="ECO:0000259" key="2">
    <source>
        <dbReference type="Pfam" id="PF07910"/>
    </source>
</evidence>
<evidence type="ECO:0000313" key="3">
    <source>
        <dbReference type="EMBL" id="KAK8939242.1"/>
    </source>
</evidence>
<dbReference type="Gene3D" id="3.90.70.130">
    <property type="match status" value="1"/>
</dbReference>
<accession>A0AAP0BHT4</accession>
<dbReference type="EMBL" id="JBBWWQ010000009">
    <property type="protein sequence ID" value="KAK8939242.1"/>
    <property type="molecule type" value="Genomic_DNA"/>
</dbReference>